<dbReference type="Gene3D" id="3.40.1110.10">
    <property type="entry name" value="Calcium-transporting ATPase, cytoplasmic domain N"/>
    <property type="match status" value="1"/>
</dbReference>
<keyword evidence="6 11" id="KW-0547">Nucleotide-binding</keyword>
<dbReference type="InterPro" id="IPR023299">
    <property type="entry name" value="ATPase_P-typ_cyto_dom_N"/>
</dbReference>
<dbReference type="Gene3D" id="3.40.50.1000">
    <property type="entry name" value="HAD superfamily/HAD-like"/>
    <property type="match status" value="1"/>
</dbReference>
<dbReference type="InterPro" id="IPR023298">
    <property type="entry name" value="ATPase_P-typ_TM_dom_sf"/>
</dbReference>
<keyword evidence="4 11" id="KW-0812">Transmembrane</keyword>
<feature type="domain" description="TRASH" evidence="12">
    <location>
        <begin position="5"/>
        <end position="43"/>
    </location>
</feature>
<keyword evidence="8" id="KW-1278">Translocase</keyword>
<dbReference type="Pfam" id="PF00702">
    <property type="entry name" value="Hydrolase"/>
    <property type="match status" value="1"/>
</dbReference>
<feature type="transmembrane region" description="Helical" evidence="11">
    <location>
        <begin position="395"/>
        <end position="418"/>
    </location>
</feature>
<protein>
    <submittedName>
        <fullName evidence="13">Copper-translocating P-type ATPase</fullName>
    </submittedName>
</protein>
<evidence type="ECO:0000256" key="6">
    <source>
        <dbReference type="ARBA" id="ARBA00022741"/>
    </source>
</evidence>
<dbReference type="InterPro" id="IPR009078">
    <property type="entry name" value="Ferritin-like_SF"/>
</dbReference>
<evidence type="ECO:0000259" key="12">
    <source>
        <dbReference type="SMART" id="SM00746"/>
    </source>
</evidence>
<dbReference type="InterPro" id="IPR001757">
    <property type="entry name" value="P_typ_ATPase"/>
</dbReference>
<keyword evidence="5 11" id="KW-0479">Metal-binding</keyword>
<dbReference type="PANTHER" id="PTHR43520:SF8">
    <property type="entry name" value="P-TYPE CU(+) TRANSPORTER"/>
    <property type="match status" value="1"/>
</dbReference>
<organism evidence="13 14">
    <name type="scientific">SAR86 cluster bacterium</name>
    <dbReference type="NCBI Taxonomy" id="2030880"/>
    <lineage>
        <taxon>Bacteria</taxon>
        <taxon>Pseudomonadati</taxon>
        <taxon>Pseudomonadota</taxon>
        <taxon>Gammaproteobacteria</taxon>
        <taxon>SAR86 cluster</taxon>
    </lineage>
</organism>
<comment type="caution">
    <text evidence="13">The sequence shown here is derived from an EMBL/GenBank/DDBJ whole genome shotgun (WGS) entry which is preliminary data.</text>
</comment>
<dbReference type="GO" id="GO:0060003">
    <property type="term" value="P:copper ion export"/>
    <property type="evidence" value="ECO:0007669"/>
    <property type="project" value="UniProtKB-ARBA"/>
</dbReference>
<dbReference type="Gene3D" id="2.70.150.10">
    <property type="entry name" value="Calcium-transporting ATPase, cytoplasmic transduction domain A"/>
    <property type="match status" value="1"/>
</dbReference>
<proteinExistence type="inferred from homology"/>
<keyword evidence="7 11" id="KW-0067">ATP-binding</keyword>
<dbReference type="InterPro" id="IPR018303">
    <property type="entry name" value="ATPase_P-typ_P_site"/>
</dbReference>
<keyword evidence="9 11" id="KW-1133">Transmembrane helix</keyword>
<dbReference type="Gene3D" id="1.10.620.20">
    <property type="entry name" value="Ribonucleotide Reductase, subunit A"/>
    <property type="match status" value="1"/>
</dbReference>
<evidence type="ECO:0000256" key="9">
    <source>
        <dbReference type="ARBA" id="ARBA00022989"/>
    </source>
</evidence>
<evidence type="ECO:0000256" key="10">
    <source>
        <dbReference type="ARBA" id="ARBA00023136"/>
    </source>
</evidence>
<dbReference type="SUPFAM" id="SSF47240">
    <property type="entry name" value="Ferritin-like"/>
    <property type="match status" value="1"/>
</dbReference>
<evidence type="ECO:0000313" key="13">
    <source>
        <dbReference type="EMBL" id="PCJ40249.1"/>
    </source>
</evidence>
<dbReference type="GO" id="GO:0055070">
    <property type="term" value="P:copper ion homeostasis"/>
    <property type="evidence" value="ECO:0007669"/>
    <property type="project" value="TreeGrafter"/>
</dbReference>
<evidence type="ECO:0000256" key="4">
    <source>
        <dbReference type="ARBA" id="ARBA00022692"/>
    </source>
</evidence>
<feature type="transmembrane region" description="Helical" evidence="11">
    <location>
        <begin position="214"/>
        <end position="232"/>
    </location>
</feature>
<comment type="similarity">
    <text evidence="2 11">Belongs to the cation transport ATPase (P-type) (TC 3.A.3) family. Type IB subfamily.</text>
</comment>
<gene>
    <name evidence="13" type="ORF">COA71_11520</name>
</gene>
<dbReference type="InterPro" id="IPR036412">
    <property type="entry name" value="HAD-like_sf"/>
</dbReference>
<keyword evidence="10 11" id="KW-0472">Membrane</keyword>
<dbReference type="GO" id="GO:0016887">
    <property type="term" value="F:ATP hydrolysis activity"/>
    <property type="evidence" value="ECO:0007669"/>
    <property type="project" value="InterPro"/>
</dbReference>
<reference evidence="14" key="1">
    <citation type="submission" date="2017-08" db="EMBL/GenBank/DDBJ databases">
        <title>A dynamic microbial community with high functional redundancy inhabits the cold, oxic subseafloor aquifer.</title>
        <authorList>
            <person name="Tully B.J."/>
            <person name="Wheat C.G."/>
            <person name="Glazer B.T."/>
            <person name="Huber J.A."/>
        </authorList>
    </citation>
    <scope>NUCLEOTIDE SEQUENCE [LARGE SCALE GENOMIC DNA]</scope>
</reference>
<dbReference type="InterPro" id="IPR023214">
    <property type="entry name" value="HAD_sf"/>
</dbReference>
<dbReference type="Pfam" id="PF04945">
    <property type="entry name" value="YHS"/>
    <property type="match status" value="1"/>
</dbReference>
<feature type="transmembrane region" description="Helical" evidence="11">
    <location>
        <begin position="174"/>
        <end position="202"/>
    </location>
</feature>
<comment type="subcellular location">
    <subcellularLocation>
        <location evidence="1">Cell membrane</location>
        <topology evidence="1">Multi-pass membrane protein</topology>
    </subcellularLocation>
</comment>
<dbReference type="SUPFAM" id="SSF81665">
    <property type="entry name" value="Calcium ATPase, transmembrane domain M"/>
    <property type="match status" value="1"/>
</dbReference>
<dbReference type="InterPro" id="IPR044492">
    <property type="entry name" value="P_typ_ATPase_HD_dom"/>
</dbReference>
<dbReference type="PANTHER" id="PTHR43520">
    <property type="entry name" value="ATP7, ISOFORM B"/>
    <property type="match status" value="1"/>
</dbReference>
<dbReference type="SUPFAM" id="SSF56784">
    <property type="entry name" value="HAD-like"/>
    <property type="match status" value="1"/>
</dbReference>
<feature type="transmembrane region" description="Helical" evidence="11">
    <location>
        <begin position="711"/>
        <end position="733"/>
    </location>
</feature>
<dbReference type="FunFam" id="2.70.150.10:FF:000020">
    <property type="entry name" value="Copper-exporting P-type ATPase A"/>
    <property type="match status" value="1"/>
</dbReference>
<evidence type="ECO:0000256" key="1">
    <source>
        <dbReference type="ARBA" id="ARBA00004651"/>
    </source>
</evidence>
<dbReference type="InterPro" id="IPR027256">
    <property type="entry name" value="P-typ_ATPase_IB"/>
</dbReference>
<dbReference type="SFLD" id="SFLDS00003">
    <property type="entry name" value="Haloacid_Dehalogenase"/>
    <property type="match status" value="1"/>
</dbReference>
<dbReference type="GO" id="GO:0005886">
    <property type="term" value="C:plasma membrane"/>
    <property type="evidence" value="ECO:0007669"/>
    <property type="project" value="UniProtKB-SubCell"/>
</dbReference>
<evidence type="ECO:0000256" key="7">
    <source>
        <dbReference type="ARBA" id="ARBA00022840"/>
    </source>
</evidence>
<dbReference type="InterPro" id="IPR011017">
    <property type="entry name" value="TRASH_dom"/>
</dbReference>
<sequence>MTVKDPVCGMDVNPDNTKHHHQHAGMSFHFCSEHCLKKFKLEPVKYLDNSAKELQPSVPEGTVYTCPMHLEIEQVGPGSCPKCGMALEPKDASVVDEDTTELDDMTRRFWVCAVLSFPTLLLVMLDHLPGRPLEAFISSSTALWVEFALATPVMFWGAIPFFKKAWASIINRHPNMFTLIALGTSVAYLYSVIAAIFPGLFPQEMLMENGLVDVYFEAAAVIITLVMLGQVMELRARSQTNTAIRALLDLSPKTARIIHDNGSEEDVPLDQVQAGDKLRVRPGNSVPVDGKILKGSSTIDESMITGESMPATKKRGDKVTGATLNQTGSFIMEAKRVGSETVLSQIVHMVAEAQRSRAPIQKVADTVAGYFVPVVVLTAIITAIVWGIWGPEPAFSFALINAVAVLIIACPCAVGLATPMSIMVGTGRGAQAGILIKNAESLELMEKIDVLVIDKTGTLTEGKPKLMSVIAGGDHSEEELLLLAATLEKGSEHPLATAIVEGAKAREIRLSNVEDFDSITGKGVTGIVNNKKVALGNDKLLKALNIEETELVNQADVLRSKGETVMLLGIEGELAGLIGVADPIKETTPQALHEIRKNGIRIVMLTGDNELTAKAVAGQLEIDEIEAGVLPERKTEVVKRLQAEGYKVAMAGDGVNDSPALAQADVGIAMGTGADIAMESAEVTLVKGDLTGIVRARKLSRATMQNIRQNLFFAFVYNAIGIPIAAGVLYPFFGILLNPIIASAAMVFSSLSVILNATRLKKVDL</sequence>
<dbReference type="InterPro" id="IPR045800">
    <property type="entry name" value="HMBD"/>
</dbReference>
<dbReference type="CDD" id="cd02094">
    <property type="entry name" value="P-type_ATPase_Cu-like"/>
    <property type="match status" value="1"/>
</dbReference>
<dbReference type="EMBL" id="NVWI01000010">
    <property type="protein sequence ID" value="PCJ40249.1"/>
    <property type="molecule type" value="Genomic_DNA"/>
</dbReference>
<accession>A0A2A5C8Q1</accession>
<dbReference type="Proteomes" id="UP000228987">
    <property type="component" value="Unassembled WGS sequence"/>
</dbReference>
<dbReference type="InterPro" id="IPR059000">
    <property type="entry name" value="ATPase_P-type_domA"/>
</dbReference>
<evidence type="ECO:0000256" key="2">
    <source>
        <dbReference type="ARBA" id="ARBA00006024"/>
    </source>
</evidence>
<evidence type="ECO:0000256" key="11">
    <source>
        <dbReference type="RuleBase" id="RU362081"/>
    </source>
</evidence>
<evidence type="ECO:0000313" key="14">
    <source>
        <dbReference type="Proteomes" id="UP000228987"/>
    </source>
</evidence>
<dbReference type="AlphaFoldDB" id="A0A2A5C8Q1"/>
<dbReference type="NCBIfam" id="TIGR01494">
    <property type="entry name" value="ATPase_P-type"/>
    <property type="match status" value="1"/>
</dbReference>
<dbReference type="GO" id="GO:0016491">
    <property type="term" value="F:oxidoreductase activity"/>
    <property type="evidence" value="ECO:0007669"/>
    <property type="project" value="InterPro"/>
</dbReference>
<dbReference type="InterPro" id="IPR008250">
    <property type="entry name" value="ATPase_P-typ_transduc_dom_A_sf"/>
</dbReference>
<dbReference type="PRINTS" id="PR00120">
    <property type="entry name" value="HATPASE"/>
</dbReference>
<dbReference type="NCBIfam" id="TIGR01511">
    <property type="entry name" value="ATPase-IB1_Cu"/>
    <property type="match status" value="1"/>
</dbReference>
<dbReference type="InterPro" id="IPR012348">
    <property type="entry name" value="RNR-like"/>
</dbReference>
<evidence type="ECO:0000256" key="8">
    <source>
        <dbReference type="ARBA" id="ARBA00022967"/>
    </source>
</evidence>
<keyword evidence="3 11" id="KW-1003">Cell membrane</keyword>
<dbReference type="GO" id="GO:0005507">
    <property type="term" value="F:copper ion binding"/>
    <property type="evidence" value="ECO:0007669"/>
    <property type="project" value="TreeGrafter"/>
</dbReference>
<feature type="transmembrane region" description="Helical" evidence="11">
    <location>
        <begin position="739"/>
        <end position="758"/>
    </location>
</feature>
<feature type="transmembrane region" description="Helical" evidence="11">
    <location>
        <begin position="141"/>
        <end position="162"/>
    </location>
</feature>
<dbReference type="NCBIfam" id="TIGR01525">
    <property type="entry name" value="ATPase-IB_hvy"/>
    <property type="match status" value="1"/>
</dbReference>
<dbReference type="GO" id="GO:0043682">
    <property type="term" value="F:P-type divalent copper transporter activity"/>
    <property type="evidence" value="ECO:0007669"/>
    <property type="project" value="TreeGrafter"/>
</dbReference>
<dbReference type="Pfam" id="PF00122">
    <property type="entry name" value="E1-E2_ATPase"/>
    <property type="match status" value="1"/>
</dbReference>
<dbReference type="SFLD" id="SFLDF00027">
    <property type="entry name" value="p-type_atpase"/>
    <property type="match status" value="1"/>
</dbReference>
<feature type="transmembrane region" description="Helical" evidence="11">
    <location>
        <begin position="109"/>
        <end position="129"/>
    </location>
</feature>
<dbReference type="Pfam" id="PF19335">
    <property type="entry name" value="HMBD"/>
    <property type="match status" value="1"/>
</dbReference>
<dbReference type="SFLD" id="SFLDG00002">
    <property type="entry name" value="C1.7:_P-type_atpase_like"/>
    <property type="match status" value="1"/>
</dbReference>
<dbReference type="GO" id="GO:0005524">
    <property type="term" value="F:ATP binding"/>
    <property type="evidence" value="ECO:0007669"/>
    <property type="project" value="UniProtKB-UniRule"/>
</dbReference>
<evidence type="ECO:0000256" key="5">
    <source>
        <dbReference type="ARBA" id="ARBA00022723"/>
    </source>
</evidence>
<feature type="transmembrane region" description="Helical" evidence="11">
    <location>
        <begin position="367"/>
        <end position="389"/>
    </location>
</feature>
<dbReference type="PRINTS" id="PR00119">
    <property type="entry name" value="CATATPASE"/>
</dbReference>
<dbReference type="PROSITE" id="PS00154">
    <property type="entry name" value="ATPASE_E1_E2"/>
    <property type="match status" value="1"/>
</dbReference>
<dbReference type="InterPro" id="IPR007029">
    <property type="entry name" value="YHS_dom"/>
</dbReference>
<name>A0A2A5C8Q1_9GAMM</name>
<evidence type="ECO:0000256" key="3">
    <source>
        <dbReference type="ARBA" id="ARBA00022475"/>
    </source>
</evidence>
<dbReference type="SUPFAM" id="SSF81653">
    <property type="entry name" value="Calcium ATPase, transduction domain A"/>
    <property type="match status" value="1"/>
</dbReference>
<dbReference type="SMART" id="SM00746">
    <property type="entry name" value="TRASH"/>
    <property type="match status" value="1"/>
</dbReference>